<evidence type="ECO:0000313" key="4">
    <source>
        <dbReference type="Proteomes" id="UP000825729"/>
    </source>
</evidence>
<proteinExistence type="predicted"/>
<keyword evidence="1" id="KW-0175">Coiled coil</keyword>
<evidence type="ECO:0000256" key="1">
    <source>
        <dbReference type="SAM" id="Coils"/>
    </source>
</evidence>
<sequence>MEERAVKREGSARAEGELEEELRANRRLECRATADQELQALLAKAVEDLLVMGDSQEEGGEDRARMRELEEELRETRSKISELEEELRLGRRRTQCRCGRRFWDAEALLGDAGAAAGEVVGSETGGVTGRTVGERVGTTAGRKAGGLAGRAAGRSAGISAPISQAALAGRRAGEEAGASAGFTAGFAFGALFSIWGNEVRAAVTEAAVFAAIAKVNPVDDENYNPRRVPTLILLEDDEDDGPRLPNPGGGEDVSSSRLTNPGGGEEGSSSCSSAYTRTEDLPDITVLSGIRRQL</sequence>
<organism evidence="3 4">
    <name type="scientific">Aristolochia fimbriata</name>
    <name type="common">White veined hardy Dutchman's pipe vine</name>
    <dbReference type="NCBI Taxonomy" id="158543"/>
    <lineage>
        <taxon>Eukaryota</taxon>
        <taxon>Viridiplantae</taxon>
        <taxon>Streptophyta</taxon>
        <taxon>Embryophyta</taxon>
        <taxon>Tracheophyta</taxon>
        <taxon>Spermatophyta</taxon>
        <taxon>Magnoliopsida</taxon>
        <taxon>Magnoliidae</taxon>
        <taxon>Piperales</taxon>
        <taxon>Aristolochiaceae</taxon>
        <taxon>Aristolochia</taxon>
    </lineage>
</organism>
<dbReference type="Proteomes" id="UP000825729">
    <property type="component" value="Unassembled WGS sequence"/>
</dbReference>
<protein>
    <submittedName>
        <fullName evidence="3">Uncharacterized protein</fullName>
    </submittedName>
</protein>
<name>A0AAV7ENP5_ARIFI</name>
<comment type="caution">
    <text evidence="3">The sequence shown here is derived from an EMBL/GenBank/DDBJ whole genome shotgun (WGS) entry which is preliminary data.</text>
</comment>
<accession>A0AAV7ENP5</accession>
<keyword evidence="4" id="KW-1185">Reference proteome</keyword>
<evidence type="ECO:0000313" key="3">
    <source>
        <dbReference type="EMBL" id="KAG9449341.1"/>
    </source>
</evidence>
<evidence type="ECO:0000256" key="2">
    <source>
        <dbReference type="SAM" id="MobiDB-lite"/>
    </source>
</evidence>
<feature type="coiled-coil region" evidence="1">
    <location>
        <begin position="66"/>
        <end position="93"/>
    </location>
</feature>
<gene>
    <name evidence="3" type="ORF">H6P81_009306</name>
</gene>
<dbReference type="EMBL" id="JAINDJ010000004">
    <property type="protein sequence ID" value="KAG9449341.1"/>
    <property type="molecule type" value="Genomic_DNA"/>
</dbReference>
<dbReference type="AlphaFoldDB" id="A0AAV7ENP5"/>
<reference evidence="3 4" key="1">
    <citation type="submission" date="2021-07" db="EMBL/GenBank/DDBJ databases">
        <title>The Aristolochia fimbriata genome: insights into angiosperm evolution, floral development and chemical biosynthesis.</title>
        <authorList>
            <person name="Jiao Y."/>
        </authorList>
    </citation>
    <scope>NUCLEOTIDE SEQUENCE [LARGE SCALE GENOMIC DNA]</scope>
    <source>
        <strain evidence="3">IBCAS-2021</strain>
        <tissue evidence="3">Leaf</tissue>
    </source>
</reference>
<feature type="region of interest" description="Disordered" evidence="2">
    <location>
        <begin position="233"/>
        <end position="277"/>
    </location>
</feature>